<sequence length="187" mass="22046">MLGLILRDNFYVLSGGPAAGKTSLLLELQKRGYAIAPEIARELIKEQQLTNGNALPWKDKILYKEIMFDRSIQSFKEIDQVEGQTKPIFFDRSFIDSICYARLIQSEVSEQMIDYVERWRYNTQVFMLPPWKEIYETDSERKQQWEEAVLTYEMMVDTYKSYGYQIIELPKTTVNERADFVIKAVQK</sequence>
<dbReference type="SUPFAM" id="SSF52540">
    <property type="entry name" value="P-loop containing nucleoside triphosphate hydrolases"/>
    <property type="match status" value="1"/>
</dbReference>
<evidence type="ECO:0000259" key="1">
    <source>
        <dbReference type="Pfam" id="PF13521"/>
    </source>
</evidence>
<gene>
    <name evidence="2" type="ORF">GCM10022216_08080</name>
</gene>
<dbReference type="EMBL" id="BAAAZI010000004">
    <property type="protein sequence ID" value="GAA4134735.1"/>
    <property type="molecule type" value="Genomic_DNA"/>
</dbReference>
<evidence type="ECO:0000313" key="3">
    <source>
        <dbReference type="Proteomes" id="UP001500101"/>
    </source>
</evidence>
<dbReference type="InterPro" id="IPR038727">
    <property type="entry name" value="NadR/Ttd14_AAA_dom"/>
</dbReference>
<keyword evidence="3" id="KW-1185">Reference proteome</keyword>
<dbReference type="RefSeq" id="WP_344673401.1">
    <property type="nucleotide sequence ID" value="NZ_BAAAZI010000004.1"/>
</dbReference>
<reference evidence="3" key="1">
    <citation type="journal article" date="2019" name="Int. J. Syst. Evol. Microbiol.">
        <title>The Global Catalogue of Microorganisms (GCM) 10K type strain sequencing project: providing services to taxonomists for standard genome sequencing and annotation.</title>
        <authorList>
            <consortium name="The Broad Institute Genomics Platform"/>
            <consortium name="The Broad Institute Genome Sequencing Center for Infectious Disease"/>
            <person name="Wu L."/>
            <person name="Ma J."/>
        </authorList>
    </citation>
    <scope>NUCLEOTIDE SEQUENCE [LARGE SCALE GENOMIC DNA]</scope>
    <source>
        <strain evidence="3">JCM 16704</strain>
    </source>
</reference>
<dbReference type="Pfam" id="PF13521">
    <property type="entry name" value="AAA_28"/>
    <property type="match status" value="1"/>
</dbReference>
<protein>
    <submittedName>
        <fullName evidence="2">AAA family ATPase</fullName>
    </submittedName>
</protein>
<evidence type="ECO:0000313" key="2">
    <source>
        <dbReference type="EMBL" id="GAA4134735.1"/>
    </source>
</evidence>
<organism evidence="2 3">
    <name type="scientific">Sphingobacterium kyonggiense</name>
    <dbReference type="NCBI Taxonomy" id="714075"/>
    <lineage>
        <taxon>Bacteria</taxon>
        <taxon>Pseudomonadati</taxon>
        <taxon>Bacteroidota</taxon>
        <taxon>Sphingobacteriia</taxon>
        <taxon>Sphingobacteriales</taxon>
        <taxon>Sphingobacteriaceae</taxon>
        <taxon>Sphingobacterium</taxon>
    </lineage>
</organism>
<name>A0ABP7YE27_9SPHI</name>
<proteinExistence type="predicted"/>
<dbReference type="Gene3D" id="3.40.50.300">
    <property type="entry name" value="P-loop containing nucleotide triphosphate hydrolases"/>
    <property type="match status" value="1"/>
</dbReference>
<feature type="domain" description="NadR/Ttd14 AAA" evidence="1">
    <location>
        <begin position="11"/>
        <end position="177"/>
    </location>
</feature>
<dbReference type="InterPro" id="IPR027417">
    <property type="entry name" value="P-loop_NTPase"/>
</dbReference>
<dbReference type="Proteomes" id="UP001500101">
    <property type="component" value="Unassembled WGS sequence"/>
</dbReference>
<comment type="caution">
    <text evidence="2">The sequence shown here is derived from an EMBL/GenBank/DDBJ whole genome shotgun (WGS) entry which is preliminary data.</text>
</comment>
<accession>A0ABP7YE27</accession>